<evidence type="ECO:0000256" key="5">
    <source>
        <dbReference type="ARBA" id="ARBA00022801"/>
    </source>
</evidence>
<evidence type="ECO:0000256" key="2">
    <source>
        <dbReference type="ARBA" id="ARBA00008834"/>
    </source>
</evidence>
<feature type="chain" id="PRO_5043036012" evidence="10">
    <location>
        <begin position="21"/>
        <end position="395"/>
    </location>
</feature>
<evidence type="ECO:0000256" key="3">
    <source>
        <dbReference type="ARBA" id="ARBA00022512"/>
    </source>
</evidence>
<evidence type="ECO:0000256" key="10">
    <source>
        <dbReference type="SAM" id="SignalP"/>
    </source>
</evidence>
<evidence type="ECO:0000256" key="1">
    <source>
        <dbReference type="ARBA" id="ARBA00004191"/>
    </source>
</evidence>
<evidence type="ECO:0000256" key="4">
    <source>
        <dbReference type="ARBA" id="ARBA00022525"/>
    </source>
</evidence>
<reference evidence="11 12" key="1">
    <citation type="submission" date="2023-12" db="EMBL/GenBank/DDBJ databases">
        <title>A high-quality genome assembly for Dillenia turbinata (Dilleniales).</title>
        <authorList>
            <person name="Chanderbali A."/>
        </authorList>
    </citation>
    <scope>NUCLEOTIDE SEQUENCE [LARGE SCALE GENOMIC DNA]</scope>
    <source>
        <strain evidence="11">LSX21</strain>
        <tissue evidence="11">Leaf</tissue>
    </source>
</reference>
<proteinExistence type="inferred from homology"/>
<dbReference type="GO" id="GO:0005975">
    <property type="term" value="P:carbohydrate metabolic process"/>
    <property type="evidence" value="ECO:0007669"/>
    <property type="project" value="InterPro"/>
</dbReference>
<dbReference type="Pfam" id="PF00295">
    <property type="entry name" value="Glyco_hydro_28"/>
    <property type="match status" value="1"/>
</dbReference>
<dbReference type="PANTHER" id="PTHR31375">
    <property type="match status" value="1"/>
</dbReference>
<feature type="active site" evidence="8">
    <location>
        <position position="241"/>
    </location>
</feature>
<dbReference type="Proteomes" id="UP001370490">
    <property type="component" value="Unassembled WGS sequence"/>
</dbReference>
<evidence type="ECO:0000256" key="9">
    <source>
        <dbReference type="RuleBase" id="RU361169"/>
    </source>
</evidence>
<sequence>MGLIPISLVLFLHIFGLIVSTSPLHAQAKVFNVVNYGAKANDKTDNSAVFLKVWNAACEEEGKKEILIPAGVFRTGPVKMNGPCKGQMLFNNRGVLRAPSDPQLQVREWITFQYIDGLTVHGLGTFDGQGAYSWSYKKTSKYLVLPDTLRFHFVNNSMVHHLRLIDSKGIHMMFYGCYNIYVDHIHISAPGDSPNTDGIHIALSSNIHISYSTIGTGDDCIALLSGARNVNVSHVNCGPGHGISVGSLGNTQGEEDVTGLLVQSCMFTGTLNGVRIKTWANPSFPLTASSFTFQDLIMNNVYNPIIIDQEYSDLSTYPEQGSSQVQIRDVKYINIRGNSMSQVAINFLCSEFKPCQNLELNNINLDYHGRGGPAKADCTFANGVAYGTQNPPSCL</sequence>
<dbReference type="InterPro" id="IPR000743">
    <property type="entry name" value="Glyco_hydro_28"/>
</dbReference>
<evidence type="ECO:0000313" key="12">
    <source>
        <dbReference type="Proteomes" id="UP001370490"/>
    </source>
</evidence>
<dbReference type="GO" id="GO:0071555">
    <property type="term" value="P:cell wall organization"/>
    <property type="evidence" value="ECO:0007669"/>
    <property type="project" value="UniProtKB-KW"/>
</dbReference>
<keyword evidence="3" id="KW-0134">Cell wall</keyword>
<evidence type="ECO:0000256" key="7">
    <source>
        <dbReference type="ARBA" id="ARBA00023316"/>
    </source>
</evidence>
<comment type="caution">
    <text evidence="11">The sequence shown here is derived from an EMBL/GenBank/DDBJ whole genome shotgun (WGS) entry which is preliminary data.</text>
</comment>
<feature type="signal peptide" evidence="10">
    <location>
        <begin position="1"/>
        <end position="20"/>
    </location>
</feature>
<dbReference type="EMBL" id="JBAMMX010000023">
    <property type="protein sequence ID" value="KAK6917145.1"/>
    <property type="molecule type" value="Genomic_DNA"/>
</dbReference>
<comment type="subcellular location">
    <subcellularLocation>
        <location evidence="1">Secreted</location>
        <location evidence="1">Cell wall</location>
    </subcellularLocation>
</comment>
<dbReference type="AlphaFoldDB" id="A0AAN8YYR4"/>
<gene>
    <name evidence="11" type="ORF">RJ641_017896</name>
</gene>
<dbReference type="FunFam" id="2.160.20.10:FF:000004">
    <property type="entry name" value="Pectin lyase-like superfamily protein"/>
    <property type="match status" value="1"/>
</dbReference>
<evidence type="ECO:0000256" key="8">
    <source>
        <dbReference type="PROSITE-ProRule" id="PRU10052"/>
    </source>
</evidence>
<keyword evidence="10" id="KW-0732">Signal</keyword>
<accession>A0AAN8YYR4</accession>
<dbReference type="PROSITE" id="PS00502">
    <property type="entry name" value="POLYGALACTURONASE"/>
    <property type="match status" value="1"/>
</dbReference>
<evidence type="ECO:0000256" key="6">
    <source>
        <dbReference type="ARBA" id="ARBA00023295"/>
    </source>
</evidence>
<keyword evidence="12" id="KW-1185">Reference proteome</keyword>
<dbReference type="InterPro" id="IPR012334">
    <property type="entry name" value="Pectin_lyas_fold"/>
</dbReference>
<evidence type="ECO:0000313" key="11">
    <source>
        <dbReference type="EMBL" id="KAK6917145.1"/>
    </source>
</evidence>
<keyword evidence="6 9" id="KW-0326">Glycosidase</keyword>
<comment type="similarity">
    <text evidence="2 9">Belongs to the glycosyl hydrolase 28 family.</text>
</comment>
<protein>
    <submittedName>
        <fullName evidence="11">Glycoside hydrolase, family 28</fullName>
    </submittedName>
</protein>
<keyword evidence="4" id="KW-0964">Secreted</keyword>
<dbReference type="GO" id="GO:0004650">
    <property type="term" value="F:polygalacturonase activity"/>
    <property type="evidence" value="ECO:0007669"/>
    <property type="project" value="InterPro"/>
</dbReference>
<dbReference type="SUPFAM" id="SSF51126">
    <property type="entry name" value="Pectin lyase-like"/>
    <property type="match status" value="1"/>
</dbReference>
<organism evidence="11 12">
    <name type="scientific">Dillenia turbinata</name>
    <dbReference type="NCBI Taxonomy" id="194707"/>
    <lineage>
        <taxon>Eukaryota</taxon>
        <taxon>Viridiplantae</taxon>
        <taxon>Streptophyta</taxon>
        <taxon>Embryophyta</taxon>
        <taxon>Tracheophyta</taxon>
        <taxon>Spermatophyta</taxon>
        <taxon>Magnoliopsida</taxon>
        <taxon>eudicotyledons</taxon>
        <taxon>Gunneridae</taxon>
        <taxon>Pentapetalae</taxon>
        <taxon>Dilleniales</taxon>
        <taxon>Dilleniaceae</taxon>
        <taxon>Dillenia</taxon>
    </lineage>
</organism>
<name>A0AAN8YYR4_9MAGN</name>
<keyword evidence="7" id="KW-0961">Cell wall biogenesis/degradation</keyword>
<keyword evidence="5 9" id="KW-0378">Hydrolase</keyword>
<dbReference type="Gene3D" id="2.160.20.10">
    <property type="entry name" value="Single-stranded right-handed beta-helix, Pectin lyase-like"/>
    <property type="match status" value="1"/>
</dbReference>
<dbReference type="InterPro" id="IPR011050">
    <property type="entry name" value="Pectin_lyase_fold/virulence"/>
</dbReference>